<dbReference type="Pfam" id="PF24390">
    <property type="entry name" value="PRTase-CE"/>
    <property type="match status" value="1"/>
</dbReference>
<name>A0ABS7GJ63_9BACT</name>
<dbReference type="EMBL" id="JAICCF010000005">
    <property type="protein sequence ID" value="MBW8687745.1"/>
    <property type="molecule type" value="Genomic_DNA"/>
</dbReference>
<dbReference type="RefSeq" id="WP_220253067.1">
    <property type="nucleotide sequence ID" value="NZ_JAICCF010000005.1"/>
</dbReference>
<proteinExistence type="predicted"/>
<gene>
    <name evidence="2" type="ORF">K1Y79_25630</name>
</gene>
<feature type="domain" description="PRTase-CE" evidence="1">
    <location>
        <begin position="29"/>
        <end position="342"/>
    </location>
</feature>
<evidence type="ECO:0000259" key="1">
    <source>
        <dbReference type="Pfam" id="PF24390"/>
    </source>
</evidence>
<sequence length="348" mass="40418">MEEVAQSIYDVIQDYRNQDGIYISTSNIISWGEQFGNDAEFVLNELSHLLPQVYISRRTAKNYIKVHVDHYVRKYSYSSIAAFLSDTEFVNMQAAHKSQSAILSLLEEVLGEQYGESRIKYLTFPKRHFIYFDDLLASGSTIGNHAVQWLQAVDAKGRSNHDKIMDGEITFSISLFCCHTWGLSFQQYRISRMFSSKLSNRINWRWDYEVQNHAKFNNQRLNVAKPMRSIDPIVNTYFGTLTATKYEDYAFRELNTPAQETFFSSPDNRIKFENILLLKGIEIINRIKGDVRPNIRPLGLINPGYKVLGLGTHFFTWRNIPNNSPLVYWWEVPGHNWQPLFSVANRGN</sequence>
<evidence type="ECO:0000313" key="3">
    <source>
        <dbReference type="Proteomes" id="UP000812961"/>
    </source>
</evidence>
<reference evidence="2 3" key="1">
    <citation type="submission" date="2021-08" db="EMBL/GenBank/DDBJ databases">
        <title>The genome sequence of Chitinophaga sp. B61.</title>
        <authorList>
            <person name="Zhang X."/>
        </authorList>
    </citation>
    <scope>NUCLEOTIDE SEQUENCE [LARGE SCALE GENOMIC DNA]</scope>
    <source>
        <strain evidence="2 3">B61</strain>
    </source>
</reference>
<dbReference type="InterPro" id="IPR056920">
    <property type="entry name" value="PRTase-CE"/>
</dbReference>
<accession>A0ABS7GJ63</accession>
<comment type="caution">
    <text evidence="2">The sequence shown here is derived from an EMBL/GenBank/DDBJ whole genome shotgun (WGS) entry which is preliminary data.</text>
</comment>
<evidence type="ECO:0000313" key="2">
    <source>
        <dbReference type="EMBL" id="MBW8687745.1"/>
    </source>
</evidence>
<dbReference type="Proteomes" id="UP000812961">
    <property type="component" value="Unassembled WGS sequence"/>
</dbReference>
<keyword evidence="3" id="KW-1185">Reference proteome</keyword>
<protein>
    <recommendedName>
        <fullName evidence="1">PRTase-CE domain-containing protein</fullName>
    </recommendedName>
</protein>
<organism evidence="2 3">
    <name type="scientific">Chitinophaga rhizophila</name>
    <dbReference type="NCBI Taxonomy" id="2866212"/>
    <lineage>
        <taxon>Bacteria</taxon>
        <taxon>Pseudomonadati</taxon>
        <taxon>Bacteroidota</taxon>
        <taxon>Chitinophagia</taxon>
        <taxon>Chitinophagales</taxon>
        <taxon>Chitinophagaceae</taxon>
        <taxon>Chitinophaga</taxon>
    </lineage>
</organism>